<evidence type="ECO:0000313" key="4">
    <source>
        <dbReference type="EMBL" id="KAK1287748.1"/>
    </source>
</evidence>
<feature type="coiled-coil region" evidence="2">
    <location>
        <begin position="36"/>
        <end position="168"/>
    </location>
</feature>
<dbReference type="EMBL" id="JAUJYO010000019">
    <property type="protein sequence ID" value="KAK1287748.1"/>
    <property type="molecule type" value="Genomic_DNA"/>
</dbReference>
<dbReference type="AlphaFoldDB" id="A0AAV9CHP6"/>
<dbReference type="Proteomes" id="UP001180020">
    <property type="component" value="Unassembled WGS sequence"/>
</dbReference>
<organism evidence="4 5">
    <name type="scientific">Acorus calamus</name>
    <name type="common">Sweet flag</name>
    <dbReference type="NCBI Taxonomy" id="4465"/>
    <lineage>
        <taxon>Eukaryota</taxon>
        <taxon>Viridiplantae</taxon>
        <taxon>Streptophyta</taxon>
        <taxon>Embryophyta</taxon>
        <taxon>Tracheophyta</taxon>
        <taxon>Spermatophyta</taxon>
        <taxon>Magnoliopsida</taxon>
        <taxon>Liliopsida</taxon>
        <taxon>Acoraceae</taxon>
        <taxon>Acorus</taxon>
    </lineage>
</organism>
<feature type="compositionally biased region" description="Basic and acidic residues" evidence="3">
    <location>
        <begin position="684"/>
        <end position="713"/>
    </location>
</feature>
<comment type="caution">
    <text evidence="4">The sequence shown here is derived from an EMBL/GenBank/DDBJ whole genome shotgun (WGS) entry which is preliminary data.</text>
</comment>
<feature type="coiled-coil region" evidence="2">
    <location>
        <begin position="201"/>
        <end position="249"/>
    </location>
</feature>
<feature type="coiled-coil region" evidence="2">
    <location>
        <begin position="353"/>
        <end position="510"/>
    </location>
</feature>
<dbReference type="PANTHER" id="PTHR23160">
    <property type="entry name" value="SYNAPTONEMAL COMPLEX PROTEIN-RELATED"/>
    <property type="match status" value="1"/>
</dbReference>
<proteinExistence type="predicted"/>
<dbReference type="GO" id="GO:0007131">
    <property type="term" value="P:reciprocal meiotic recombination"/>
    <property type="evidence" value="ECO:0007669"/>
    <property type="project" value="TreeGrafter"/>
</dbReference>
<reference evidence="4" key="2">
    <citation type="submission" date="2023-06" db="EMBL/GenBank/DDBJ databases">
        <authorList>
            <person name="Ma L."/>
            <person name="Liu K.-W."/>
            <person name="Li Z."/>
            <person name="Hsiao Y.-Y."/>
            <person name="Qi Y."/>
            <person name="Fu T."/>
            <person name="Tang G."/>
            <person name="Zhang D."/>
            <person name="Sun W.-H."/>
            <person name="Liu D.-K."/>
            <person name="Li Y."/>
            <person name="Chen G.-Z."/>
            <person name="Liu X.-D."/>
            <person name="Liao X.-Y."/>
            <person name="Jiang Y.-T."/>
            <person name="Yu X."/>
            <person name="Hao Y."/>
            <person name="Huang J."/>
            <person name="Zhao X.-W."/>
            <person name="Ke S."/>
            <person name="Chen Y.-Y."/>
            <person name="Wu W.-L."/>
            <person name="Hsu J.-L."/>
            <person name="Lin Y.-F."/>
            <person name="Huang M.-D."/>
            <person name="Li C.-Y."/>
            <person name="Huang L."/>
            <person name="Wang Z.-W."/>
            <person name="Zhao X."/>
            <person name="Zhong W.-Y."/>
            <person name="Peng D.-H."/>
            <person name="Ahmad S."/>
            <person name="Lan S."/>
            <person name="Zhang J.-S."/>
            <person name="Tsai W.-C."/>
            <person name="Van De Peer Y."/>
            <person name="Liu Z.-J."/>
        </authorList>
    </citation>
    <scope>NUCLEOTIDE SEQUENCE</scope>
    <source>
        <strain evidence="4">CP</strain>
        <tissue evidence="4">Leaves</tissue>
    </source>
</reference>
<evidence type="ECO:0000256" key="2">
    <source>
        <dbReference type="SAM" id="Coils"/>
    </source>
</evidence>
<reference evidence="4" key="1">
    <citation type="journal article" date="2023" name="Nat. Commun.">
        <title>Diploid and tetraploid genomes of Acorus and the evolution of monocots.</title>
        <authorList>
            <person name="Ma L."/>
            <person name="Liu K.W."/>
            <person name="Li Z."/>
            <person name="Hsiao Y.Y."/>
            <person name="Qi Y."/>
            <person name="Fu T."/>
            <person name="Tang G.D."/>
            <person name="Zhang D."/>
            <person name="Sun W.H."/>
            <person name="Liu D.K."/>
            <person name="Li Y."/>
            <person name="Chen G.Z."/>
            <person name="Liu X.D."/>
            <person name="Liao X.Y."/>
            <person name="Jiang Y.T."/>
            <person name="Yu X."/>
            <person name="Hao Y."/>
            <person name="Huang J."/>
            <person name="Zhao X.W."/>
            <person name="Ke S."/>
            <person name="Chen Y.Y."/>
            <person name="Wu W.L."/>
            <person name="Hsu J.L."/>
            <person name="Lin Y.F."/>
            <person name="Huang M.D."/>
            <person name="Li C.Y."/>
            <person name="Huang L."/>
            <person name="Wang Z.W."/>
            <person name="Zhao X."/>
            <person name="Zhong W.Y."/>
            <person name="Peng D.H."/>
            <person name="Ahmad S."/>
            <person name="Lan S."/>
            <person name="Zhang J.S."/>
            <person name="Tsai W.C."/>
            <person name="Van de Peer Y."/>
            <person name="Liu Z.J."/>
        </authorList>
    </citation>
    <scope>NUCLEOTIDE SEQUENCE</scope>
    <source>
        <strain evidence="4">CP</strain>
    </source>
</reference>
<evidence type="ECO:0000256" key="3">
    <source>
        <dbReference type="SAM" id="MobiDB-lite"/>
    </source>
</evidence>
<keyword evidence="1 2" id="KW-0175">Coiled coil</keyword>
<evidence type="ECO:0000256" key="1">
    <source>
        <dbReference type="ARBA" id="ARBA00023054"/>
    </source>
</evidence>
<gene>
    <name evidence="4" type="primary">ZYP1B</name>
    <name evidence="4" type="ORF">QJS10_CPB19g01572</name>
</gene>
<feature type="coiled-coil region" evidence="2">
    <location>
        <begin position="537"/>
        <end position="631"/>
    </location>
</feature>
<accession>A0AAV9CHP6</accession>
<protein>
    <submittedName>
        <fullName evidence="4">Synaptonemal complex protein 2</fullName>
    </submittedName>
</protein>
<dbReference type="PANTHER" id="PTHR23160:SF3">
    <property type="entry name" value="SYNAPTONEMAL COMPLEX PROTEIN 1-RELATED"/>
    <property type="match status" value="1"/>
</dbReference>
<keyword evidence="5" id="KW-1185">Reference proteome</keyword>
<evidence type="ECO:0000313" key="5">
    <source>
        <dbReference type="Proteomes" id="UP001180020"/>
    </source>
</evidence>
<name>A0AAV9CHP6_ACOCL</name>
<sequence length="842" mass="97453">MNSRMSVDSLSYGSFTTLKLTAEKLIREQASVKTDLEMALSKLKRSAEQIHVLEQKLQDLSIENEKLRVKQKEDEKCWKCLDSKFSSTKMMCEQLTETLQQLVGQVQESEDDKKSLEDKLSKSSTVFDDLYHQMNQLSLELDSAKKNVEDGKQELNHLRHEKVEVERTLMNERCATENLLSEKDAAIKQLDMNLAADKESLKSLDSQLQQAQYQLNLKEEICKCLRVTQENMEKEKAALQSGNEDFERQLLIVNQDLTSLKDIVHGLVACIVELDKQSLAVSDKFIDLISAYETYCKLVNQEKDCMANRAKCQFDKLHDRFLHFTSENDTFRLEIEDLKNKLVENQKVQEFVMVQHAEECRLAEEKIQKLESEAETVVSKKNELEILVTKLEDKNNKLSESVILNHNEMKDQLLKISNLESESQAIQDKMKSELQNKSDEIEMLQHEITTRDQRVSMLENEVTDLRSVLNEKEQVTLQMRDKEKQLEEQNMEIQASLATAECKISEATKQFNLIMEGKQLELTKHLKEISQKNDQAINDIRRKYELEKLEIVNVEKEKADKLIKEAERRCEEKVTANKEEAQRYIMQVQEEHAALVSRIQQEHDKKEMSLRTQHSQELQRVQLQAENELREKTMLLKKEHEIQLRNLSLEHDDECTRLQEELELQKSREEKQRALLQLQWKVMGEKQQDDPEVNSKREHSISSIKLRDADGGKGNRLALSKPENGKDAKCREVMSTPVTSLLKEVEKGNPGSVLSIPKHSKKVTRHEYEVETSNGRTITKRSRTKSTVLFGEPATHKRANRRTPKATPKAGRDVTRVRKVDSGSVDPLQLSGETTLITWEIN</sequence>
<feature type="region of interest" description="Disordered" evidence="3">
    <location>
        <begin position="684"/>
        <end position="727"/>
    </location>
</feature>
<feature type="region of interest" description="Disordered" evidence="3">
    <location>
        <begin position="794"/>
        <end position="814"/>
    </location>
</feature>